<keyword evidence="1" id="KW-1185">Reference proteome</keyword>
<evidence type="ECO:0000313" key="2">
    <source>
        <dbReference type="RefSeq" id="XP_025424343.1"/>
    </source>
</evidence>
<accession>A0A8B8GMQ2</accession>
<sequence>MRKYVSTPIDEKIVEIIGDVPIFGQPHIAEPVIKFEDHEICIDSSNFHILQPLVQSENKCETIVSTDVLPLALPSEALEDKNKRINEPIQLTNKKSKLDIFKKSAENSLKMRYATEERTSVLKDYYAAKLKLLERMVIAKERKVALMEKSE</sequence>
<reference evidence="2" key="1">
    <citation type="submission" date="2025-08" db="UniProtKB">
        <authorList>
            <consortium name="RefSeq"/>
        </authorList>
    </citation>
    <scope>IDENTIFICATION</scope>
    <source>
        <tissue evidence="2">Whole body</tissue>
    </source>
</reference>
<evidence type="ECO:0000313" key="1">
    <source>
        <dbReference type="Proteomes" id="UP000694846"/>
    </source>
</evidence>
<dbReference type="AlphaFoldDB" id="A0A8B8GMQ2"/>
<name>A0A8B8GMQ2_9HEMI</name>
<proteinExistence type="predicted"/>
<protein>
    <submittedName>
        <fullName evidence="2">Uncharacterized protein LOC112693469</fullName>
    </submittedName>
</protein>
<dbReference type="GeneID" id="112693469"/>
<organism evidence="1 2">
    <name type="scientific">Sipha flava</name>
    <name type="common">yellow sugarcane aphid</name>
    <dbReference type="NCBI Taxonomy" id="143950"/>
    <lineage>
        <taxon>Eukaryota</taxon>
        <taxon>Metazoa</taxon>
        <taxon>Ecdysozoa</taxon>
        <taxon>Arthropoda</taxon>
        <taxon>Hexapoda</taxon>
        <taxon>Insecta</taxon>
        <taxon>Pterygota</taxon>
        <taxon>Neoptera</taxon>
        <taxon>Paraneoptera</taxon>
        <taxon>Hemiptera</taxon>
        <taxon>Sternorrhyncha</taxon>
        <taxon>Aphidomorpha</taxon>
        <taxon>Aphidoidea</taxon>
        <taxon>Aphididae</taxon>
        <taxon>Sipha</taxon>
    </lineage>
</organism>
<dbReference type="Proteomes" id="UP000694846">
    <property type="component" value="Unplaced"/>
</dbReference>
<dbReference type="OrthoDB" id="6613941at2759"/>
<gene>
    <name evidence="2" type="primary">LOC112693469</name>
</gene>
<dbReference type="RefSeq" id="XP_025424343.1">
    <property type="nucleotide sequence ID" value="XM_025568558.1"/>
</dbReference>